<feature type="domain" description="M23ase beta-sheet core" evidence="8">
    <location>
        <begin position="127"/>
        <end position="234"/>
    </location>
</feature>
<dbReference type="PANTHER" id="PTHR21666:SF288">
    <property type="entry name" value="CELL DIVISION PROTEIN YTFB"/>
    <property type="match status" value="1"/>
</dbReference>
<evidence type="ECO:0000259" key="8">
    <source>
        <dbReference type="Pfam" id="PF01551"/>
    </source>
</evidence>
<dbReference type="GO" id="GO:0004222">
    <property type="term" value="F:metalloendopeptidase activity"/>
    <property type="evidence" value="ECO:0007669"/>
    <property type="project" value="TreeGrafter"/>
</dbReference>
<comment type="caution">
    <text evidence="9">The sequence shown here is derived from an EMBL/GenBank/DDBJ whole genome shotgun (WGS) entry which is preliminary data.</text>
</comment>
<accession>A0A853JH73</accession>
<evidence type="ECO:0000313" key="9">
    <source>
        <dbReference type="EMBL" id="NZA28225.1"/>
    </source>
</evidence>
<dbReference type="GO" id="GO:0046872">
    <property type="term" value="F:metal ion binding"/>
    <property type="evidence" value="ECO:0007669"/>
    <property type="project" value="UniProtKB-KW"/>
</dbReference>
<dbReference type="PANTHER" id="PTHR21666">
    <property type="entry name" value="PEPTIDASE-RELATED"/>
    <property type="match status" value="1"/>
</dbReference>
<keyword evidence="10" id="KW-1185">Reference proteome</keyword>
<evidence type="ECO:0000256" key="2">
    <source>
        <dbReference type="ARBA" id="ARBA00022670"/>
    </source>
</evidence>
<feature type="compositionally biased region" description="Low complexity" evidence="7">
    <location>
        <begin position="36"/>
        <end position="66"/>
    </location>
</feature>
<feature type="compositionally biased region" description="Low complexity" evidence="7">
    <location>
        <begin position="73"/>
        <end position="82"/>
    </location>
</feature>
<keyword evidence="3" id="KW-0479">Metal-binding</keyword>
<feature type="region of interest" description="Disordered" evidence="7">
    <location>
        <begin position="29"/>
        <end position="96"/>
    </location>
</feature>
<dbReference type="EMBL" id="JACCKA010000091">
    <property type="protein sequence ID" value="NZA28225.1"/>
    <property type="molecule type" value="Genomic_DNA"/>
</dbReference>
<protein>
    <submittedName>
        <fullName evidence="9">M23 family metallopeptidase</fullName>
    </submittedName>
</protein>
<keyword evidence="4" id="KW-0378">Hydrolase</keyword>
<dbReference type="SUPFAM" id="SSF51261">
    <property type="entry name" value="Duplicated hybrid motif"/>
    <property type="match status" value="1"/>
</dbReference>
<dbReference type="GO" id="GO:0006508">
    <property type="term" value="P:proteolysis"/>
    <property type="evidence" value="ECO:0007669"/>
    <property type="project" value="UniProtKB-KW"/>
</dbReference>
<dbReference type="InterPro" id="IPR050570">
    <property type="entry name" value="Cell_wall_metabolism_enzyme"/>
</dbReference>
<evidence type="ECO:0000256" key="5">
    <source>
        <dbReference type="ARBA" id="ARBA00022833"/>
    </source>
</evidence>
<dbReference type="Pfam" id="PF01551">
    <property type="entry name" value="Peptidase_M23"/>
    <property type="match status" value="1"/>
</dbReference>
<dbReference type="Gene3D" id="2.70.70.10">
    <property type="entry name" value="Glucose Permease (Domain IIA)"/>
    <property type="match status" value="1"/>
</dbReference>
<evidence type="ECO:0000313" key="10">
    <source>
        <dbReference type="Proteomes" id="UP000578091"/>
    </source>
</evidence>
<dbReference type="InterPro" id="IPR016047">
    <property type="entry name" value="M23ase_b-sheet_dom"/>
</dbReference>
<keyword evidence="5" id="KW-0862">Zinc</keyword>
<organism evidence="9 10">
    <name type="scientific">Luteimonas salinisoli</name>
    <dbReference type="NCBI Taxonomy" id="2752307"/>
    <lineage>
        <taxon>Bacteria</taxon>
        <taxon>Pseudomonadati</taxon>
        <taxon>Pseudomonadota</taxon>
        <taxon>Gammaproteobacteria</taxon>
        <taxon>Lysobacterales</taxon>
        <taxon>Lysobacteraceae</taxon>
        <taxon>Luteimonas</taxon>
    </lineage>
</organism>
<gene>
    <name evidence="9" type="ORF">H0E84_17765</name>
</gene>
<keyword evidence="2" id="KW-0645">Protease</keyword>
<name>A0A853JH73_9GAMM</name>
<evidence type="ECO:0000256" key="1">
    <source>
        <dbReference type="ARBA" id="ARBA00001947"/>
    </source>
</evidence>
<proteinExistence type="predicted"/>
<dbReference type="Proteomes" id="UP000578091">
    <property type="component" value="Unassembled WGS sequence"/>
</dbReference>
<reference evidence="9 10" key="1">
    <citation type="submission" date="2020-07" db="EMBL/GenBank/DDBJ databases">
        <title>Luteimonas sp. SJ-92.</title>
        <authorList>
            <person name="Huang X.-X."/>
            <person name="Xu L."/>
            <person name="Sun J.-Q."/>
        </authorList>
    </citation>
    <scope>NUCLEOTIDE SEQUENCE [LARGE SCALE GENOMIC DNA]</scope>
    <source>
        <strain evidence="9 10">SJ-92</strain>
    </source>
</reference>
<evidence type="ECO:0000256" key="6">
    <source>
        <dbReference type="ARBA" id="ARBA00023049"/>
    </source>
</evidence>
<keyword evidence="6" id="KW-0482">Metalloprotease</keyword>
<dbReference type="AlphaFoldDB" id="A0A853JH73"/>
<comment type="cofactor">
    <cofactor evidence="1">
        <name>Zn(2+)</name>
        <dbReference type="ChEBI" id="CHEBI:29105"/>
    </cofactor>
</comment>
<evidence type="ECO:0000256" key="3">
    <source>
        <dbReference type="ARBA" id="ARBA00022723"/>
    </source>
</evidence>
<dbReference type="CDD" id="cd12797">
    <property type="entry name" value="M23_peptidase"/>
    <property type="match status" value="1"/>
</dbReference>
<evidence type="ECO:0000256" key="4">
    <source>
        <dbReference type="ARBA" id="ARBA00022801"/>
    </source>
</evidence>
<evidence type="ECO:0000256" key="7">
    <source>
        <dbReference type="SAM" id="MobiDB-lite"/>
    </source>
</evidence>
<dbReference type="InterPro" id="IPR011055">
    <property type="entry name" value="Dup_hybrid_motif"/>
</dbReference>
<sequence>MRAVVAAVVAATALALWLWWTRPVHVSPSPVPPAPAAGRPDQPAAAPAPIRPRSGREAAPVPAPAASEKHGEPGLAPGARRQPAPRPTVPAMPATAAGSGGLLVPVQGVARSALLDTYSDARGRGRRHDAIDIMAPAGTPVLAVADGHVEKLFDSERGGLTIYQFEPGGRYAYYYGHLQAYAPGLEEGQALRRGQVIGTVGSSGNADVEAPHLHFAIFRLGPERNWWQGEPVNPFPFLRDGTAPR</sequence>
<dbReference type="RefSeq" id="WP_180679985.1">
    <property type="nucleotide sequence ID" value="NZ_JACCKA010000091.1"/>
</dbReference>